<proteinExistence type="predicted"/>
<reference evidence="1 2" key="1">
    <citation type="submission" date="2020-08" db="EMBL/GenBank/DDBJ databases">
        <title>Sequencing the genomes of 1000 actinobacteria strains.</title>
        <authorList>
            <person name="Klenk H.-P."/>
        </authorList>
    </citation>
    <scope>NUCLEOTIDE SEQUENCE [LARGE SCALE GENOMIC DNA]</scope>
    <source>
        <strain evidence="1 2">DSM 43768</strain>
    </source>
</reference>
<dbReference type="RefSeq" id="WP_185110661.1">
    <property type="nucleotide sequence ID" value="NZ_JACHMI010000001.1"/>
</dbReference>
<dbReference type="AlphaFoldDB" id="A0A7X0P6I2"/>
<comment type="caution">
    <text evidence="1">The sequence shown here is derived from an EMBL/GenBank/DDBJ whole genome shotgun (WGS) entry which is preliminary data.</text>
</comment>
<gene>
    <name evidence="1" type="ORF">HD593_010977</name>
</gene>
<keyword evidence="2" id="KW-1185">Reference proteome</keyword>
<dbReference type="Proteomes" id="UP000565579">
    <property type="component" value="Unassembled WGS sequence"/>
</dbReference>
<protein>
    <submittedName>
        <fullName evidence="1">Uncharacterized protein</fullName>
    </submittedName>
</protein>
<accession>A0A7X0P6I2</accession>
<evidence type="ECO:0000313" key="2">
    <source>
        <dbReference type="Proteomes" id="UP000565579"/>
    </source>
</evidence>
<evidence type="ECO:0000313" key="1">
    <source>
        <dbReference type="EMBL" id="MBB6556182.1"/>
    </source>
</evidence>
<organism evidence="1 2">
    <name type="scientific">Nonomuraea rubra</name>
    <dbReference type="NCBI Taxonomy" id="46180"/>
    <lineage>
        <taxon>Bacteria</taxon>
        <taxon>Bacillati</taxon>
        <taxon>Actinomycetota</taxon>
        <taxon>Actinomycetes</taxon>
        <taxon>Streptosporangiales</taxon>
        <taxon>Streptosporangiaceae</taxon>
        <taxon>Nonomuraea</taxon>
    </lineage>
</organism>
<dbReference type="EMBL" id="JACHMI010000001">
    <property type="protein sequence ID" value="MBB6556182.1"/>
    <property type="molecule type" value="Genomic_DNA"/>
</dbReference>
<name>A0A7X0P6I2_9ACTN</name>
<sequence>MRRFRKKPVEVTAVQWTGSNEAELVAFAGSDFEAVDPEDRGDDPEQTAAVRHPVHGTWVEVYDGQWIVRDAKGKFHPVAEDVFAETYEPVPSMTWGTR</sequence>